<dbReference type="InterPro" id="IPR004013">
    <property type="entry name" value="PHP_dom"/>
</dbReference>
<feature type="domain" description="DNA-directed DNA polymerase X" evidence="6">
    <location>
        <begin position="27"/>
        <end position="323"/>
    </location>
</feature>
<keyword evidence="3" id="KW-0235">DNA replication</keyword>
<dbReference type="InterPro" id="IPR037160">
    <property type="entry name" value="DNA_Pol_thumb_sf"/>
</dbReference>
<dbReference type="InterPro" id="IPR027421">
    <property type="entry name" value="DNA_pol_lamdba_lyase_dom_sf"/>
</dbReference>
<dbReference type="GO" id="GO:0006281">
    <property type="term" value="P:DNA repair"/>
    <property type="evidence" value="ECO:0007669"/>
    <property type="project" value="InterPro"/>
</dbReference>
<dbReference type="Gene3D" id="1.10.150.110">
    <property type="entry name" value="DNA polymerase beta, N-terminal domain-like"/>
    <property type="match status" value="1"/>
</dbReference>
<dbReference type="InterPro" id="IPR010996">
    <property type="entry name" value="HHH_MUS81"/>
</dbReference>
<dbReference type="SMART" id="SM00483">
    <property type="entry name" value="POLXc"/>
    <property type="match status" value="1"/>
</dbReference>
<feature type="domain" description="Helix-hairpin-helix DNA-binding motif class 1" evidence="4">
    <location>
        <begin position="116"/>
        <end position="135"/>
    </location>
</feature>
<protein>
    <submittedName>
        <fullName evidence="7">DNA polymerase (Family 10)</fullName>
    </submittedName>
</protein>
<gene>
    <name evidence="7" type="ORF">SAMN04488122_2135</name>
</gene>
<dbReference type="InterPro" id="IPR016195">
    <property type="entry name" value="Pol/histidinol_Pase-like"/>
</dbReference>
<dbReference type="Proteomes" id="UP000199310">
    <property type="component" value="Unassembled WGS sequence"/>
</dbReference>
<evidence type="ECO:0000313" key="8">
    <source>
        <dbReference type="Proteomes" id="UP000199310"/>
    </source>
</evidence>
<sequence length="588" mass="65492">MPGSFFVPPLTHHLRIIFPLTPYFYGMDNYAISDNFSLLSKLMDIHGENSFKAKSFASAAFTIEKLPTPLKDTPREEIFRIKGIGESTGKSILEMLDTQQFPLLNHYLEITPAGILEIMKIKGLGPKKIATIWKELEIESMGELLYACNENRLMLLKGFGAKTQESVRQNIEFYLSNRHRFLFAEVAATGQQLEKQLQQLLAPIPVSLTGAFRRHSIIIDEIELLIAAPVAIVQQQLATLPGFSLTTTNDTNLVWQLEEKLKIITHSCEPAQFHATLFNTTGSTAFIDQFHAAGGAAFISGATSEEAIFTAAGMDFIPPFLREGANEISLARQHQLPEVIVSSDIKGIIHSHSNWSDGESSLEEMATAAKAQGFEYLVISDHSRSAFYANGLHIERILAQHAEIDALNIKLAPFRIFKSIESDILNDGALDYPDEILAKFDLVIASVHSNLKMTEEKAMARLIKAIENPYTTILGHMTGRLLLSRNGYPVDHKAIIDACAANNVVIELNAHPRRLDIDWTWLHYALEKNVLISIDPDAHSIHGFQDIQYGTLAAQKGGITKANNLSSYTVDMLNNYLLQRKQQKNIPS</sequence>
<comment type="cofactor">
    <cofactor evidence="1">
        <name>Mg(2+)</name>
        <dbReference type="ChEBI" id="CHEBI:18420"/>
    </cofactor>
</comment>
<evidence type="ECO:0000256" key="3">
    <source>
        <dbReference type="ARBA" id="ARBA00022705"/>
    </source>
</evidence>
<dbReference type="Pfam" id="PF14520">
    <property type="entry name" value="HHH_5"/>
    <property type="match status" value="1"/>
</dbReference>
<dbReference type="InterPro" id="IPR022311">
    <property type="entry name" value="PolX-like"/>
</dbReference>
<feature type="domain" description="Helix-hairpin-helix DNA-binding motif class 1" evidence="4">
    <location>
        <begin position="151"/>
        <end position="170"/>
    </location>
</feature>
<dbReference type="InterPro" id="IPR047967">
    <property type="entry name" value="PolX_PHP"/>
</dbReference>
<dbReference type="SMART" id="SM00481">
    <property type="entry name" value="POLIIIAc"/>
    <property type="match status" value="1"/>
</dbReference>
<name>A0A1I0R2U8_9BACT</name>
<dbReference type="GO" id="GO:0003677">
    <property type="term" value="F:DNA binding"/>
    <property type="evidence" value="ECO:0007669"/>
    <property type="project" value="InterPro"/>
</dbReference>
<dbReference type="Gene3D" id="3.30.210.10">
    <property type="entry name" value="DNA polymerase, thumb domain"/>
    <property type="match status" value="1"/>
</dbReference>
<dbReference type="InterPro" id="IPR002054">
    <property type="entry name" value="DNA-dir_DNA_pol_X"/>
</dbReference>
<reference evidence="8" key="1">
    <citation type="submission" date="2016-10" db="EMBL/GenBank/DDBJ databases">
        <authorList>
            <person name="Varghese N."/>
            <person name="Submissions S."/>
        </authorList>
    </citation>
    <scope>NUCLEOTIDE SEQUENCE [LARGE SCALE GENOMIC DNA]</scope>
    <source>
        <strain evidence="8">DSM 3695</strain>
    </source>
</reference>
<dbReference type="EMBL" id="FOJG01000001">
    <property type="protein sequence ID" value="SEW34688.1"/>
    <property type="molecule type" value="Genomic_DNA"/>
</dbReference>
<dbReference type="GO" id="GO:0042578">
    <property type="term" value="F:phosphoric ester hydrolase activity"/>
    <property type="evidence" value="ECO:0007669"/>
    <property type="project" value="TreeGrafter"/>
</dbReference>
<keyword evidence="8" id="KW-1185">Reference proteome</keyword>
<dbReference type="InterPro" id="IPR043519">
    <property type="entry name" value="NT_sf"/>
</dbReference>
<dbReference type="InterPro" id="IPR003141">
    <property type="entry name" value="Pol/His_phosphatase_N"/>
</dbReference>
<dbReference type="AlphaFoldDB" id="A0A1I0R2U8"/>
<dbReference type="InterPro" id="IPR003583">
    <property type="entry name" value="Hlx-hairpin-Hlx_DNA-bd_motif"/>
</dbReference>
<evidence type="ECO:0000259" key="4">
    <source>
        <dbReference type="SMART" id="SM00278"/>
    </source>
</evidence>
<evidence type="ECO:0000259" key="6">
    <source>
        <dbReference type="SMART" id="SM00483"/>
    </source>
</evidence>
<dbReference type="SMART" id="SM00278">
    <property type="entry name" value="HhH1"/>
    <property type="match status" value="3"/>
</dbReference>
<dbReference type="SUPFAM" id="SSF89550">
    <property type="entry name" value="PHP domain-like"/>
    <property type="match status" value="1"/>
</dbReference>
<evidence type="ECO:0000256" key="2">
    <source>
        <dbReference type="ARBA" id="ARBA00022634"/>
    </source>
</evidence>
<dbReference type="GO" id="GO:0008270">
    <property type="term" value="F:zinc ion binding"/>
    <property type="evidence" value="ECO:0007669"/>
    <property type="project" value="TreeGrafter"/>
</dbReference>
<keyword evidence="2" id="KW-0237">DNA synthesis</keyword>
<dbReference type="PANTHER" id="PTHR36928">
    <property type="entry name" value="PHOSPHATASE YCDX-RELATED"/>
    <property type="match status" value="1"/>
</dbReference>
<dbReference type="Gene3D" id="1.10.150.20">
    <property type="entry name" value="5' to 3' exonuclease, C-terminal subdomain"/>
    <property type="match status" value="1"/>
</dbReference>
<evidence type="ECO:0000259" key="5">
    <source>
        <dbReference type="SMART" id="SM00481"/>
    </source>
</evidence>
<dbReference type="SUPFAM" id="SSF47802">
    <property type="entry name" value="DNA polymerase beta, N-terminal domain-like"/>
    <property type="match status" value="1"/>
</dbReference>
<dbReference type="InterPro" id="IPR050243">
    <property type="entry name" value="PHP_phosphatase"/>
</dbReference>
<dbReference type="Pfam" id="PF14716">
    <property type="entry name" value="HHH_8"/>
    <property type="match status" value="1"/>
</dbReference>
<feature type="domain" description="Polymerase/histidinol phosphatase N-terminal" evidence="5">
    <location>
        <begin position="347"/>
        <end position="426"/>
    </location>
</feature>
<dbReference type="PIRSF" id="PIRSF005047">
    <property type="entry name" value="UCP005047_YshC"/>
    <property type="match status" value="1"/>
</dbReference>
<feature type="domain" description="Helix-hairpin-helix DNA-binding motif class 1" evidence="4">
    <location>
        <begin position="76"/>
        <end position="95"/>
    </location>
</feature>
<dbReference type="FunFam" id="3.20.20.140:FF:000047">
    <property type="entry name" value="PHP domain-containing protein"/>
    <property type="match status" value="1"/>
</dbReference>
<dbReference type="SUPFAM" id="SSF81301">
    <property type="entry name" value="Nucleotidyltransferase"/>
    <property type="match status" value="1"/>
</dbReference>
<accession>A0A1I0R2U8</accession>
<dbReference type="CDD" id="cd07436">
    <property type="entry name" value="PHP_PolX"/>
    <property type="match status" value="1"/>
</dbReference>
<dbReference type="GO" id="GO:0005829">
    <property type="term" value="C:cytosol"/>
    <property type="evidence" value="ECO:0007669"/>
    <property type="project" value="TreeGrafter"/>
</dbReference>
<evidence type="ECO:0000256" key="1">
    <source>
        <dbReference type="ARBA" id="ARBA00001946"/>
    </source>
</evidence>
<proteinExistence type="predicted"/>
<dbReference type="PANTHER" id="PTHR36928:SF1">
    <property type="entry name" value="PHOSPHATASE YCDX-RELATED"/>
    <property type="match status" value="1"/>
</dbReference>
<dbReference type="Pfam" id="PF02811">
    <property type="entry name" value="PHP"/>
    <property type="match status" value="1"/>
</dbReference>
<evidence type="ECO:0000313" key="7">
    <source>
        <dbReference type="EMBL" id="SEW34688.1"/>
    </source>
</evidence>
<dbReference type="Gene3D" id="3.20.20.140">
    <property type="entry name" value="Metal-dependent hydrolases"/>
    <property type="match status" value="1"/>
</dbReference>
<organism evidence="7 8">
    <name type="scientific">Chitinophaga arvensicola</name>
    <dbReference type="NCBI Taxonomy" id="29529"/>
    <lineage>
        <taxon>Bacteria</taxon>
        <taxon>Pseudomonadati</taxon>
        <taxon>Bacteroidota</taxon>
        <taxon>Chitinophagia</taxon>
        <taxon>Chitinophagales</taxon>
        <taxon>Chitinophagaceae</taxon>
        <taxon>Chitinophaga</taxon>
    </lineage>
</organism>
<dbReference type="STRING" id="29529.SAMN04488122_2135"/>
<dbReference type="GO" id="GO:0003887">
    <property type="term" value="F:DNA-directed DNA polymerase activity"/>
    <property type="evidence" value="ECO:0007669"/>
    <property type="project" value="InterPro"/>
</dbReference>